<feature type="region of interest" description="Disordered" evidence="1">
    <location>
        <begin position="1"/>
        <end position="26"/>
    </location>
</feature>
<feature type="region of interest" description="Disordered" evidence="1">
    <location>
        <begin position="413"/>
        <end position="473"/>
    </location>
</feature>
<reference evidence="2" key="2">
    <citation type="journal article" date="2023" name="Microbiol Resour">
        <title>Decontamination and Annotation of the Draft Genome Sequence of the Oomycete Lagenidium giganteum ARSEF 373.</title>
        <authorList>
            <person name="Morgan W.R."/>
            <person name="Tartar A."/>
        </authorList>
    </citation>
    <scope>NUCLEOTIDE SEQUENCE</scope>
    <source>
        <strain evidence="2">ARSEF 373</strain>
    </source>
</reference>
<feature type="compositionally biased region" description="Low complexity" evidence="1">
    <location>
        <begin position="40"/>
        <end position="58"/>
    </location>
</feature>
<evidence type="ECO:0000313" key="3">
    <source>
        <dbReference type="Proteomes" id="UP001146120"/>
    </source>
</evidence>
<comment type="caution">
    <text evidence="2">The sequence shown here is derived from an EMBL/GenBank/DDBJ whole genome shotgun (WGS) entry which is preliminary data.</text>
</comment>
<keyword evidence="3" id="KW-1185">Reference proteome</keyword>
<dbReference type="Proteomes" id="UP001146120">
    <property type="component" value="Unassembled WGS sequence"/>
</dbReference>
<feature type="compositionally biased region" description="Low complexity" evidence="1">
    <location>
        <begin position="689"/>
        <end position="707"/>
    </location>
</feature>
<dbReference type="GO" id="GO:1904262">
    <property type="term" value="P:negative regulation of TORC1 signaling"/>
    <property type="evidence" value="ECO:0007669"/>
    <property type="project" value="TreeGrafter"/>
</dbReference>
<organism evidence="2 3">
    <name type="scientific">Lagenidium giganteum</name>
    <dbReference type="NCBI Taxonomy" id="4803"/>
    <lineage>
        <taxon>Eukaryota</taxon>
        <taxon>Sar</taxon>
        <taxon>Stramenopiles</taxon>
        <taxon>Oomycota</taxon>
        <taxon>Peronosporomycetes</taxon>
        <taxon>Pythiales</taxon>
        <taxon>Pythiaceae</taxon>
    </lineage>
</organism>
<feature type="compositionally biased region" description="Polar residues" evidence="1">
    <location>
        <begin position="428"/>
        <end position="443"/>
    </location>
</feature>
<dbReference type="EMBL" id="DAKRPA010000052">
    <property type="protein sequence ID" value="DBA01214.1"/>
    <property type="molecule type" value="Genomic_DNA"/>
</dbReference>
<dbReference type="GO" id="GO:0061462">
    <property type="term" value="P:protein localization to lysosome"/>
    <property type="evidence" value="ECO:0007669"/>
    <property type="project" value="TreeGrafter"/>
</dbReference>
<feature type="compositionally biased region" description="Polar residues" evidence="1">
    <location>
        <begin position="59"/>
        <end position="77"/>
    </location>
</feature>
<dbReference type="SUPFAM" id="SSF158548">
    <property type="entry name" value="FLJ32549 domain-like"/>
    <property type="match status" value="1"/>
</dbReference>
<feature type="compositionally biased region" description="Polar residues" evidence="1">
    <location>
        <begin position="708"/>
        <end position="719"/>
    </location>
</feature>
<dbReference type="Gene3D" id="1.10.3450.30">
    <property type="match status" value="2"/>
</dbReference>
<evidence type="ECO:0000313" key="2">
    <source>
        <dbReference type="EMBL" id="DBA01214.1"/>
    </source>
</evidence>
<dbReference type="InterPro" id="IPR038060">
    <property type="entry name" value="C12orf66-like_central_sf"/>
</dbReference>
<dbReference type="InterPro" id="IPR018544">
    <property type="entry name" value="KICS_2"/>
</dbReference>
<dbReference type="GO" id="GO:0042149">
    <property type="term" value="P:cellular response to glucose starvation"/>
    <property type="evidence" value="ECO:0007669"/>
    <property type="project" value="TreeGrafter"/>
</dbReference>
<dbReference type="PANTHER" id="PTHR31581:SF1">
    <property type="entry name" value="KICSTOR SUBUNIT 2"/>
    <property type="match status" value="1"/>
</dbReference>
<feature type="compositionally biased region" description="Low complexity" evidence="1">
    <location>
        <begin position="94"/>
        <end position="108"/>
    </location>
</feature>
<feature type="region of interest" description="Disordered" evidence="1">
    <location>
        <begin position="39"/>
        <end position="108"/>
    </location>
</feature>
<dbReference type="Gene3D" id="3.30.450.240">
    <property type="match status" value="1"/>
</dbReference>
<dbReference type="GO" id="GO:0034198">
    <property type="term" value="P:cellular response to amino acid starvation"/>
    <property type="evidence" value="ECO:0007669"/>
    <property type="project" value="TreeGrafter"/>
</dbReference>
<reference evidence="2" key="1">
    <citation type="submission" date="2022-11" db="EMBL/GenBank/DDBJ databases">
        <authorList>
            <person name="Morgan W.R."/>
            <person name="Tartar A."/>
        </authorList>
    </citation>
    <scope>NUCLEOTIDE SEQUENCE</scope>
    <source>
        <strain evidence="2">ARSEF 373</strain>
    </source>
</reference>
<feature type="compositionally biased region" description="Polar residues" evidence="1">
    <location>
        <begin position="674"/>
        <end position="685"/>
    </location>
</feature>
<evidence type="ECO:0000256" key="1">
    <source>
        <dbReference type="SAM" id="MobiDB-lite"/>
    </source>
</evidence>
<name>A0AAV2Z735_9STRA</name>
<feature type="compositionally biased region" description="Basic and acidic residues" evidence="1">
    <location>
        <begin position="447"/>
        <end position="456"/>
    </location>
</feature>
<proteinExistence type="predicted"/>
<dbReference type="AlphaFoldDB" id="A0AAV2Z735"/>
<protein>
    <submittedName>
        <fullName evidence="2">Uncharacterized protein</fullName>
    </submittedName>
</protein>
<gene>
    <name evidence="2" type="ORF">N0F65_002349</name>
</gene>
<feature type="region of interest" description="Disordered" evidence="1">
    <location>
        <begin position="669"/>
        <end position="720"/>
    </location>
</feature>
<dbReference type="PANTHER" id="PTHR31581">
    <property type="entry name" value="KICSTOR COMPLEX PROTEIN C12ORF66"/>
    <property type="match status" value="1"/>
</dbReference>
<feature type="compositionally biased region" description="Basic and acidic residues" evidence="1">
    <location>
        <begin position="1"/>
        <end position="12"/>
    </location>
</feature>
<accession>A0AAV2Z735</accession>
<dbReference type="Pfam" id="PF09404">
    <property type="entry name" value="C12orf66_like"/>
    <property type="match status" value="2"/>
</dbReference>
<sequence>MRRKSTGERWDRSAPGTVASAGTVRPGYTTTMLPFAVMRSNSSASQSQAQSVQLQPSSMSQSTHSQIGYFHQQSPMSSPRHGGGGADSFGALTPSHGSKSQPGSPQSSMEEALRAAFEYIVPTIMDCIAKYQYQRALTSFAPDQRPTKAADWKHWDAFVVAMKLLASCESTYHMLKYLDAENVQSDTIDKMYNKLSILLNHLAEELKPIASRHHHLASNAAATSTSASVHLSGRALSAEDIAAMVMGGDIPYFFGFFDQAADFFALRIGMIEVYRDLALKPLPYDLPRVSRLKLRPPLRKMMRDLDDLLSQFTTFDHPLLDVLKQSALEEIRTVKAALLSEQRIAEYNFTQAIIALHKLKMCLRVWGEQIDSLSEYPLFDESDDDDYFLSDSNYSSAASSSATFSNGMPINNGPTNYNNLPPAPAYSRSVTTPSRCKSLSNVSDMPPGERADETTSRKQPNAKPDNSAGGTSAGVELPLKLSRLLSQNSLLKRGMSISSISVPRASNLRYLIGFPRGAGENESNASVEQTILGGVGAASGVSNDSAVATNPSVISNERDEGYALPLFQWSRRFYRSLVAKFTLYFHKWLEPLEKKGDVVFHDLTRYIRSPVGISYLQLMDVLIARGSYRGDDSKAYIMLVLETDQLPGKSAHYYANGYMCPGSSNAKRAAVPLKSSSAQQQQGTKGTRKSPGTGSRSSGPGVSGNSNANKASGLSTSPGAPQHGLFMKLDLEGEEDQADFAPLWGLRSWPAIFCYPHSEPPIQHWPNLISLIMDNRQAIQASHPVLIFVWWCKYLMGSFSHVERRMKTAYYITQIDRAVSLVLVLEGKRRPSEKVTLDFMQTLTDNLQHTSVFGRRRILSGAATAS</sequence>
<dbReference type="SUPFAM" id="SSF160651">
    <property type="entry name" value="FLJ32549 C-terminal domain-like"/>
    <property type="match status" value="1"/>
</dbReference>